<comment type="caution">
    <text evidence="1">The sequence shown here is derived from an EMBL/GenBank/DDBJ whole genome shotgun (WGS) entry which is preliminary data.</text>
</comment>
<dbReference type="Proteomes" id="UP000748531">
    <property type="component" value="Unassembled WGS sequence"/>
</dbReference>
<keyword evidence="2" id="KW-1185">Reference proteome</keyword>
<reference evidence="1" key="1">
    <citation type="submission" date="2019-05" db="EMBL/GenBank/DDBJ databases">
        <title>Annotation for the trematode Paragonimus heterotremus.</title>
        <authorList>
            <person name="Choi Y.-J."/>
        </authorList>
    </citation>
    <scope>NUCLEOTIDE SEQUENCE</scope>
    <source>
        <strain evidence="1">LC</strain>
    </source>
</reference>
<dbReference type="EMBL" id="LUCH01006651">
    <property type="protein sequence ID" value="KAF5397184.1"/>
    <property type="molecule type" value="Genomic_DNA"/>
</dbReference>
<proteinExistence type="predicted"/>
<protein>
    <submittedName>
        <fullName evidence="1">Uncharacterized protein</fullName>
    </submittedName>
</protein>
<organism evidence="1 2">
    <name type="scientific">Paragonimus heterotremus</name>
    <dbReference type="NCBI Taxonomy" id="100268"/>
    <lineage>
        <taxon>Eukaryota</taxon>
        <taxon>Metazoa</taxon>
        <taxon>Spiralia</taxon>
        <taxon>Lophotrochozoa</taxon>
        <taxon>Platyhelminthes</taxon>
        <taxon>Trematoda</taxon>
        <taxon>Digenea</taxon>
        <taxon>Plagiorchiida</taxon>
        <taxon>Troglotremata</taxon>
        <taxon>Troglotrematidae</taxon>
        <taxon>Paragonimus</taxon>
    </lineage>
</organism>
<name>A0A8J4T9S7_9TREM</name>
<sequence>MNRVFRVTRFFMEHNRPRDVIAAQYKVSRRRLTDEEMNEIRPWLLNGTVSFNVTQYIRNHFDKKTTTKDMYNLRARVFAKRSTVGYLGRLHVQLNTVASAILVDMVVAVQAQICVCLLFSQLSTFHIGPHGSLEGRDRDMSGASFVRVSP</sequence>
<dbReference type="OrthoDB" id="10552064at2759"/>
<gene>
    <name evidence="1" type="ORF">PHET_09598</name>
</gene>
<accession>A0A8J4T9S7</accession>
<evidence type="ECO:0000313" key="1">
    <source>
        <dbReference type="EMBL" id="KAF5397184.1"/>
    </source>
</evidence>
<evidence type="ECO:0000313" key="2">
    <source>
        <dbReference type="Proteomes" id="UP000748531"/>
    </source>
</evidence>
<dbReference type="AlphaFoldDB" id="A0A8J4T9S7"/>